<reference evidence="4 5" key="1">
    <citation type="journal article" date="2015" name="BMC Genomics">
        <title>Genome mining reveals unlocked bioactive potential of marine Gram-negative bacteria.</title>
        <authorList>
            <person name="Machado H."/>
            <person name="Sonnenschein E.C."/>
            <person name="Melchiorsen J."/>
            <person name="Gram L."/>
        </authorList>
    </citation>
    <scope>NUCLEOTIDE SEQUENCE [LARGE SCALE GENOMIC DNA]</scope>
    <source>
        <strain evidence="4 5">S2757</strain>
    </source>
</reference>
<dbReference type="OrthoDB" id="9805832at2"/>
<keyword evidence="5" id="KW-1185">Reference proteome</keyword>
<feature type="signal peptide" evidence="2">
    <location>
        <begin position="1"/>
        <end position="18"/>
    </location>
</feature>
<dbReference type="InterPro" id="IPR036737">
    <property type="entry name" value="OmpA-like_sf"/>
</dbReference>
<dbReference type="InterPro" id="IPR006665">
    <property type="entry name" value="OmpA-like"/>
</dbReference>
<keyword evidence="2" id="KW-0732">Signal</keyword>
<dbReference type="RefSeq" id="WP_045956005.1">
    <property type="nucleotide sequence ID" value="NZ_JXXV01000018.1"/>
</dbReference>
<name>A0A0F4NIP0_9VIBR</name>
<dbReference type="AlphaFoldDB" id="A0A0F4NIP0"/>
<dbReference type="GO" id="GO:0016020">
    <property type="term" value="C:membrane"/>
    <property type="evidence" value="ECO:0007669"/>
    <property type="project" value="UniProtKB-UniRule"/>
</dbReference>
<comment type="caution">
    <text evidence="4">The sequence shown here is derived from an EMBL/GenBank/DDBJ whole genome shotgun (WGS) entry which is preliminary data.</text>
</comment>
<accession>A0A0F4NIP0</accession>
<protein>
    <submittedName>
        <fullName evidence="4">Membrane protein</fullName>
    </submittedName>
</protein>
<dbReference type="SUPFAM" id="SSF103088">
    <property type="entry name" value="OmpA-like"/>
    <property type="match status" value="1"/>
</dbReference>
<organism evidence="4 5">
    <name type="scientific">Vibrio galatheae</name>
    <dbReference type="NCBI Taxonomy" id="579748"/>
    <lineage>
        <taxon>Bacteria</taxon>
        <taxon>Pseudomonadati</taxon>
        <taxon>Pseudomonadota</taxon>
        <taxon>Gammaproteobacteria</taxon>
        <taxon>Vibrionales</taxon>
        <taxon>Vibrionaceae</taxon>
        <taxon>Vibrio</taxon>
    </lineage>
</organism>
<dbReference type="Pfam" id="PF00691">
    <property type="entry name" value="OmpA"/>
    <property type="match status" value="1"/>
</dbReference>
<dbReference type="Gene3D" id="3.30.1330.60">
    <property type="entry name" value="OmpA-like domain"/>
    <property type="match status" value="1"/>
</dbReference>
<feature type="chain" id="PRO_5002472923" evidence="2">
    <location>
        <begin position="19"/>
        <end position="206"/>
    </location>
</feature>
<evidence type="ECO:0000313" key="5">
    <source>
        <dbReference type="Proteomes" id="UP000033673"/>
    </source>
</evidence>
<evidence type="ECO:0000256" key="2">
    <source>
        <dbReference type="SAM" id="SignalP"/>
    </source>
</evidence>
<dbReference type="PROSITE" id="PS51257">
    <property type="entry name" value="PROKAR_LIPOPROTEIN"/>
    <property type="match status" value="1"/>
</dbReference>
<keyword evidence="1" id="KW-0472">Membrane</keyword>
<dbReference type="PROSITE" id="PS51123">
    <property type="entry name" value="OMPA_2"/>
    <property type="match status" value="1"/>
</dbReference>
<evidence type="ECO:0000256" key="1">
    <source>
        <dbReference type="PROSITE-ProRule" id="PRU00473"/>
    </source>
</evidence>
<feature type="domain" description="OmpA-like" evidence="3">
    <location>
        <begin position="63"/>
        <end position="178"/>
    </location>
</feature>
<sequence>MKKRLILSIVVLLLSACAQDPSIHTTRHQIDDLRDDDRDGVINQRDICSSTPNNVAVDRQGCTEWQIEEKANVISFFFAMDQDQETQAHQAPLSQLIKLLDQHPNASVILLGDTSSEASLEYNQALAKRRTYTIRMMLERQGIESTRISEQEFSQVTQLTQYLHARKRRTIAVVMTDVLSVKPTWNIFSSEQQLTKSNVSEVDNEN</sequence>
<proteinExistence type="predicted"/>
<dbReference type="PATRIC" id="fig|579748.3.peg.2547"/>
<dbReference type="STRING" id="579748.TW81_12335"/>
<evidence type="ECO:0000313" key="4">
    <source>
        <dbReference type="EMBL" id="KJY82977.1"/>
    </source>
</evidence>
<dbReference type="EMBL" id="JXXV01000018">
    <property type="protein sequence ID" value="KJY82977.1"/>
    <property type="molecule type" value="Genomic_DNA"/>
</dbReference>
<dbReference type="Proteomes" id="UP000033673">
    <property type="component" value="Unassembled WGS sequence"/>
</dbReference>
<evidence type="ECO:0000259" key="3">
    <source>
        <dbReference type="PROSITE" id="PS51123"/>
    </source>
</evidence>
<gene>
    <name evidence="4" type="ORF">TW81_12335</name>
</gene>